<keyword evidence="5 8" id="KW-0645">Protease</keyword>
<evidence type="ECO:0000256" key="2">
    <source>
        <dbReference type="ARBA" id="ARBA00000967"/>
    </source>
</evidence>
<dbReference type="InterPro" id="IPR023042">
    <property type="entry name" value="Peptidase_M17_leu_NH2_pept"/>
</dbReference>
<evidence type="ECO:0000256" key="1">
    <source>
        <dbReference type="ARBA" id="ARBA00000135"/>
    </source>
</evidence>
<feature type="active site" evidence="8">
    <location>
        <position position="284"/>
    </location>
</feature>
<dbReference type="OrthoDB" id="9809354at2"/>
<dbReference type="HAMAP" id="MF_00181">
    <property type="entry name" value="Cytosol_peptidase_M17"/>
    <property type="match status" value="1"/>
</dbReference>
<comment type="catalytic activity">
    <reaction evidence="2 8">
        <text>Release of an N-terminal amino acid, preferentially leucine, but not glutamic or aspartic acids.</text>
        <dbReference type="EC" id="3.4.11.10"/>
    </reaction>
</comment>
<evidence type="ECO:0000313" key="10">
    <source>
        <dbReference type="EMBL" id="GAB47858.1"/>
    </source>
</evidence>
<dbReference type="InterPro" id="IPR000819">
    <property type="entry name" value="Peptidase_M17_C"/>
</dbReference>
<dbReference type="PROSITE" id="PS00631">
    <property type="entry name" value="CYTOSOL_AP"/>
    <property type="match status" value="1"/>
</dbReference>
<accession>H5UQ53</accession>
<dbReference type="Gene3D" id="3.40.630.10">
    <property type="entry name" value="Zn peptidases"/>
    <property type="match status" value="1"/>
</dbReference>
<evidence type="ECO:0000256" key="3">
    <source>
        <dbReference type="ARBA" id="ARBA00009528"/>
    </source>
</evidence>
<dbReference type="GO" id="GO:0005737">
    <property type="term" value="C:cytoplasm"/>
    <property type="evidence" value="ECO:0007669"/>
    <property type="project" value="UniProtKB-SubCell"/>
</dbReference>
<comment type="function">
    <text evidence="7 8">Presumably involved in the processing and regular turnover of intracellular proteins. Catalyzes the removal of unsubstituted N-terminal amino acids from various peptides.</text>
</comment>
<keyword evidence="6 8" id="KW-0378">Hydrolase</keyword>
<dbReference type="Pfam" id="PF00883">
    <property type="entry name" value="Peptidase_M17"/>
    <property type="match status" value="1"/>
</dbReference>
<comment type="caution">
    <text evidence="10">The sequence shown here is derived from an EMBL/GenBank/DDBJ whole genome shotgun (WGS) entry which is preliminary data.</text>
</comment>
<sequence length="517" mass="52420">MKLAFATTAPESARADALVVFSAPASGMMAAPRLVGADTLPGAAISHLEESLRALKATGKADEVRTLTGVPKVAARVVVVTGLGSVPAGEEPTHEAVRRAAGAAARTLTGHGEAAVALPVATPEHTAAVAAGLVLGSYRFDAHRGAKAQAAAEAPLVSATLVAGKKSLAPGVSASDLSKAVEEAEIVARHQCFTRDLVNTAPNELYPQSFAELVEKAAGKGVKVEVMDEKKLAAGGFGGLIAVGQGSVRPPRLVTMTYSPRKAVASLAYVGKGITFDSGGLSLKPPASMMTMKSDMGGAAAVAAAVLAVAELELPVAVTGYLCLAENMPSGSATRPGDVITQRGGLTVEVLNTDAEGRLVLADGIALAAESRPDAIVDIATLTGAQIVALGKRTAAILANDDELQGALAQAAADAGESVWPLPIAEEVRSHLDSTVADMKNIGEAGTAGTLVAAAFLREFASPTDDDPARTQPWGHIDIAGPSFNEGGTWGYTGKGATGFGVPTLVEFARGYARSRD</sequence>
<dbReference type="Gene3D" id="3.40.220.10">
    <property type="entry name" value="Leucine Aminopeptidase, subunit E, domain 1"/>
    <property type="match status" value="1"/>
</dbReference>
<dbReference type="RefSeq" id="WP_009481756.1">
    <property type="nucleotide sequence ID" value="NZ_BAFE01000027.1"/>
</dbReference>
<dbReference type="GO" id="GO:0070006">
    <property type="term" value="F:metalloaminopeptidase activity"/>
    <property type="evidence" value="ECO:0007669"/>
    <property type="project" value="InterPro"/>
</dbReference>
<dbReference type="InterPro" id="IPR008283">
    <property type="entry name" value="Peptidase_M17_N"/>
</dbReference>
<dbReference type="GO" id="GO:0030145">
    <property type="term" value="F:manganese ion binding"/>
    <property type="evidence" value="ECO:0007669"/>
    <property type="project" value="UniProtKB-UniRule"/>
</dbReference>
<comment type="cofactor">
    <cofactor evidence="8">
        <name>Mn(2+)</name>
        <dbReference type="ChEBI" id="CHEBI:29035"/>
    </cofactor>
    <text evidence="8">Binds 2 manganese ions per subunit.</text>
</comment>
<feature type="binding site" evidence="8">
    <location>
        <position position="295"/>
    </location>
    <ligand>
        <name>Mn(2+)</name>
        <dbReference type="ChEBI" id="CHEBI:29035"/>
        <label>2</label>
    </ligand>
</feature>
<keyword evidence="4 8" id="KW-0031">Aminopeptidase</keyword>
<dbReference type="EC" id="3.4.11.1" evidence="8"/>
<comment type="catalytic activity">
    <reaction evidence="1 8">
        <text>Release of an N-terminal amino acid, Xaa-|-Yaa-, in which Xaa is preferably Leu, but may be other amino acids including Pro although not Arg or Lys, and Yaa may be Pro. Amino acid amides and methyl esters are also readily hydrolyzed, but rates on arylamides are exceedingly low.</text>
        <dbReference type="EC" id="3.4.11.1"/>
    </reaction>
</comment>
<gene>
    <name evidence="8 10" type="primary">pepA</name>
    <name evidence="10" type="ORF">MOPEL_029_01400</name>
</gene>
<dbReference type="Pfam" id="PF02789">
    <property type="entry name" value="Peptidase_M17_N"/>
    <property type="match status" value="1"/>
</dbReference>
<evidence type="ECO:0000256" key="5">
    <source>
        <dbReference type="ARBA" id="ARBA00022670"/>
    </source>
</evidence>
<evidence type="ECO:0000259" key="9">
    <source>
        <dbReference type="PROSITE" id="PS00631"/>
    </source>
</evidence>
<feature type="binding site" evidence="8">
    <location>
        <position position="356"/>
    </location>
    <ligand>
        <name>Mn(2+)</name>
        <dbReference type="ChEBI" id="CHEBI:29035"/>
        <label>1</label>
    </ligand>
</feature>
<dbReference type="SUPFAM" id="SSF53187">
    <property type="entry name" value="Zn-dependent exopeptidases"/>
    <property type="match status" value="1"/>
</dbReference>
<evidence type="ECO:0000256" key="8">
    <source>
        <dbReference type="HAMAP-Rule" id="MF_00181"/>
    </source>
</evidence>
<feature type="active site" evidence="8">
    <location>
        <position position="358"/>
    </location>
</feature>
<dbReference type="EMBL" id="BAFE01000027">
    <property type="protein sequence ID" value="GAB47858.1"/>
    <property type="molecule type" value="Genomic_DNA"/>
</dbReference>
<dbReference type="STRING" id="1089455.MOPEL_029_01400"/>
<dbReference type="CDD" id="cd00433">
    <property type="entry name" value="Peptidase_M17"/>
    <property type="match status" value="1"/>
</dbReference>
<comment type="subcellular location">
    <subcellularLocation>
        <location evidence="8">Cytoplasm</location>
    </subcellularLocation>
</comment>
<keyword evidence="8" id="KW-0464">Manganese</keyword>
<evidence type="ECO:0000256" key="4">
    <source>
        <dbReference type="ARBA" id="ARBA00022438"/>
    </source>
</evidence>
<feature type="binding site" evidence="8">
    <location>
        <position position="277"/>
    </location>
    <ligand>
        <name>Mn(2+)</name>
        <dbReference type="ChEBI" id="CHEBI:29035"/>
        <label>2</label>
    </ligand>
</feature>
<name>H5UQ53_9MICO</name>
<feature type="domain" description="Cytosol aminopeptidase" evidence="9">
    <location>
        <begin position="352"/>
        <end position="359"/>
    </location>
</feature>
<dbReference type="PANTHER" id="PTHR11963:SF23">
    <property type="entry name" value="CYTOSOL AMINOPEPTIDASE"/>
    <property type="match status" value="1"/>
</dbReference>
<comment type="similarity">
    <text evidence="3 8">Belongs to the peptidase M17 family.</text>
</comment>
<dbReference type="eggNOG" id="COG0260">
    <property type="taxonomic scope" value="Bacteria"/>
</dbReference>
<evidence type="ECO:0000313" key="11">
    <source>
        <dbReference type="Proteomes" id="UP000004367"/>
    </source>
</evidence>
<evidence type="ECO:0000256" key="7">
    <source>
        <dbReference type="ARBA" id="ARBA00049972"/>
    </source>
</evidence>
<proteinExistence type="inferred from homology"/>
<dbReference type="InterPro" id="IPR011356">
    <property type="entry name" value="Leucine_aapep/pepB"/>
</dbReference>
<dbReference type="GO" id="GO:0006508">
    <property type="term" value="P:proteolysis"/>
    <property type="evidence" value="ECO:0007669"/>
    <property type="project" value="UniProtKB-KW"/>
</dbReference>
<dbReference type="Proteomes" id="UP000004367">
    <property type="component" value="Unassembled WGS sequence"/>
</dbReference>
<organism evidence="10 11">
    <name type="scientific">Mobilicoccus pelagius NBRC 104925</name>
    <dbReference type="NCBI Taxonomy" id="1089455"/>
    <lineage>
        <taxon>Bacteria</taxon>
        <taxon>Bacillati</taxon>
        <taxon>Actinomycetota</taxon>
        <taxon>Actinomycetes</taxon>
        <taxon>Micrococcales</taxon>
        <taxon>Dermatophilaceae</taxon>
        <taxon>Mobilicoccus</taxon>
    </lineage>
</organism>
<protein>
    <recommendedName>
        <fullName evidence="8">Probable cytosol aminopeptidase</fullName>
        <ecNumber evidence="8">3.4.11.1</ecNumber>
    </recommendedName>
    <alternativeName>
        <fullName evidence="8">Leucine aminopeptidase</fullName>
        <shortName evidence="8">LAP</shortName>
        <ecNumber evidence="8">3.4.11.10</ecNumber>
    </alternativeName>
    <alternativeName>
        <fullName evidence="8">Leucyl aminopeptidase</fullName>
    </alternativeName>
</protein>
<reference evidence="10 11" key="1">
    <citation type="submission" date="2012-02" db="EMBL/GenBank/DDBJ databases">
        <title>Whole genome shotgun sequence of Mobilicoccus pelagius NBRC 104925.</title>
        <authorList>
            <person name="Yoshida Y."/>
            <person name="Hosoyama A."/>
            <person name="Tsuchikane K."/>
            <person name="Katsumata H."/>
            <person name="Yamazaki S."/>
            <person name="Fujita N."/>
        </authorList>
    </citation>
    <scope>NUCLEOTIDE SEQUENCE [LARGE SCALE GENOMIC DNA]</scope>
    <source>
        <strain evidence="10 11">NBRC 104925</strain>
    </source>
</reference>
<evidence type="ECO:0000256" key="6">
    <source>
        <dbReference type="ARBA" id="ARBA00022801"/>
    </source>
</evidence>
<dbReference type="NCBIfam" id="NF002073">
    <property type="entry name" value="PRK00913.1-2"/>
    <property type="match status" value="1"/>
</dbReference>
<feature type="binding site" evidence="8">
    <location>
        <position position="277"/>
    </location>
    <ligand>
        <name>Mn(2+)</name>
        <dbReference type="ChEBI" id="CHEBI:29035"/>
        <label>1</label>
    </ligand>
</feature>
<dbReference type="PANTHER" id="PTHR11963">
    <property type="entry name" value="LEUCINE AMINOPEPTIDASE-RELATED"/>
    <property type="match status" value="1"/>
</dbReference>
<dbReference type="AlphaFoldDB" id="H5UQ53"/>
<keyword evidence="11" id="KW-1185">Reference proteome</keyword>
<dbReference type="PRINTS" id="PR00481">
    <property type="entry name" value="LAMNOPPTDASE"/>
</dbReference>
<dbReference type="InterPro" id="IPR043472">
    <property type="entry name" value="Macro_dom-like"/>
</dbReference>
<keyword evidence="8" id="KW-0479">Metal-binding</keyword>
<keyword evidence="8" id="KW-0963">Cytoplasm</keyword>
<feature type="binding site" evidence="8">
    <location>
        <position position="354"/>
    </location>
    <ligand>
        <name>Mn(2+)</name>
        <dbReference type="ChEBI" id="CHEBI:29035"/>
        <label>1</label>
    </ligand>
</feature>
<feature type="binding site" evidence="8">
    <location>
        <position position="356"/>
    </location>
    <ligand>
        <name>Mn(2+)</name>
        <dbReference type="ChEBI" id="CHEBI:29035"/>
        <label>2</label>
    </ligand>
</feature>
<feature type="binding site" evidence="8">
    <location>
        <position position="272"/>
    </location>
    <ligand>
        <name>Mn(2+)</name>
        <dbReference type="ChEBI" id="CHEBI:29035"/>
        <label>2</label>
    </ligand>
</feature>
<dbReference type="EC" id="3.4.11.10" evidence="8"/>
<dbReference type="SUPFAM" id="SSF52949">
    <property type="entry name" value="Macro domain-like"/>
    <property type="match status" value="1"/>
</dbReference>